<gene>
    <name evidence="2" type="ORF">RM543_08085</name>
</gene>
<protein>
    <submittedName>
        <fullName evidence="2">DUF4123 domain-containing protein</fullName>
    </submittedName>
</protein>
<dbReference type="Proteomes" id="UP001265259">
    <property type="component" value="Unassembled WGS sequence"/>
</dbReference>
<reference evidence="2 3" key="1">
    <citation type="submission" date="2023-09" db="EMBL/GenBank/DDBJ databases">
        <authorList>
            <person name="Rey-Velasco X."/>
        </authorList>
    </citation>
    <scope>NUCLEOTIDE SEQUENCE [LARGE SCALE GENOMIC DNA]</scope>
    <source>
        <strain evidence="2 3">F158</strain>
    </source>
</reference>
<evidence type="ECO:0000313" key="2">
    <source>
        <dbReference type="EMBL" id="MDT0682641.1"/>
    </source>
</evidence>
<keyword evidence="3" id="KW-1185">Reference proteome</keyword>
<dbReference type="EMBL" id="JAVRHL010000002">
    <property type="protein sequence ID" value="MDT0682641.1"/>
    <property type="molecule type" value="Genomic_DNA"/>
</dbReference>
<proteinExistence type="predicted"/>
<comment type="caution">
    <text evidence="2">The sequence shown here is derived from an EMBL/GenBank/DDBJ whole genome shotgun (WGS) entry which is preliminary data.</text>
</comment>
<accession>A0ABU3DFZ6</accession>
<organism evidence="2 3">
    <name type="scientific">Tropicimonas omnivorans</name>
    <dbReference type="NCBI Taxonomy" id="3075590"/>
    <lineage>
        <taxon>Bacteria</taxon>
        <taxon>Pseudomonadati</taxon>
        <taxon>Pseudomonadota</taxon>
        <taxon>Alphaproteobacteria</taxon>
        <taxon>Rhodobacterales</taxon>
        <taxon>Roseobacteraceae</taxon>
        <taxon>Tropicimonas</taxon>
    </lineage>
</organism>
<evidence type="ECO:0000313" key="3">
    <source>
        <dbReference type="Proteomes" id="UP001265259"/>
    </source>
</evidence>
<evidence type="ECO:0000259" key="1">
    <source>
        <dbReference type="Pfam" id="PF13503"/>
    </source>
</evidence>
<feature type="domain" description="DUF4123" evidence="1">
    <location>
        <begin position="29"/>
        <end position="124"/>
    </location>
</feature>
<name>A0ABU3DFZ6_9RHOB</name>
<dbReference type="Pfam" id="PF13503">
    <property type="entry name" value="DUF4123"/>
    <property type="match status" value="1"/>
</dbReference>
<dbReference type="InterPro" id="IPR025391">
    <property type="entry name" value="DUF4123"/>
</dbReference>
<dbReference type="RefSeq" id="WP_311690394.1">
    <property type="nucleotide sequence ID" value="NZ_JAVRHL010000002.1"/>
</dbReference>
<sequence length="324" mass="35763">MTIAEADAMKLPGEEDRLGDALRRLPGRLFAVLDGANYPDLPGRLREVGLDYFALYGEETDAPDIRYGPHLVVCPSAFAVEQVRDVSAGTPTVVWWAWPDEGSETEVAVWRHMRRLSVVDVPVGRDEEMIGPPRHGAVTGSGPEEPVFLRHADADVVAALVDVLEPEQTAQLFGEALAILAETPAAPGLALFERPEAQDPGGRLSLSPDQYACLTVSYRRALGRRAEIEFASLAGPGATGRRRIQDAVERAERYRLSTKSEIWDFITMDMRYGARFETAAGREGVLAELTRTDMPSAMRLWRAEMLAQQVRGEDRQEISGTRTF</sequence>